<dbReference type="EMBL" id="QPKB01000002">
    <property type="protein sequence ID" value="RWR76967.1"/>
    <property type="molecule type" value="Genomic_DNA"/>
</dbReference>
<proteinExistence type="predicted"/>
<accession>A0A443NEM7</accession>
<reference evidence="3 4" key="1">
    <citation type="journal article" date="2019" name="Nat. Plants">
        <title>Stout camphor tree genome fills gaps in understanding of flowering plant genome evolution.</title>
        <authorList>
            <person name="Chaw S.M."/>
            <person name="Liu Y.C."/>
            <person name="Wu Y.W."/>
            <person name="Wang H.Y."/>
            <person name="Lin C.I."/>
            <person name="Wu C.S."/>
            <person name="Ke H.M."/>
            <person name="Chang L.Y."/>
            <person name="Hsu C.Y."/>
            <person name="Yang H.T."/>
            <person name="Sudianto E."/>
            <person name="Hsu M.H."/>
            <person name="Wu K.P."/>
            <person name="Wang L.N."/>
            <person name="Leebens-Mack J.H."/>
            <person name="Tsai I.J."/>
        </authorList>
    </citation>
    <scope>NUCLEOTIDE SEQUENCE [LARGE SCALE GENOMIC DNA]</scope>
    <source>
        <strain evidence="4">cv. Chaw 1501</strain>
        <tissue evidence="3">Young leaves</tissue>
    </source>
</reference>
<feature type="region of interest" description="Disordered" evidence="2">
    <location>
        <begin position="173"/>
        <end position="195"/>
    </location>
</feature>
<dbReference type="PANTHER" id="PTHR34562">
    <property type="entry name" value="WPP DOMAIN-INTERACTING PROTEIN 2"/>
    <property type="match status" value="1"/>
</dbReference>
<evidence type="ECO:0000313" key="4">
    <source>
        <dbReference type="Proteomes" id="UP000283530"/>
    </source>
</evidence>
<dbReference type="InterPro" id="IPR044696">
    <property type="entry name" value="WIP1/2/3"/>
</dbReference>
<feature type="region of interest" description="Disordered" evidence="2">
    <location>
        <begin position="96"/>
        <end position="124"/>
    </location>
</feature>
<keyword evidence="4" id="KW-1185">Reference proteome</keyword>
<protein>
    <submittedName>
        <fullName evidence="3">WPP domain-containing protein</fullName>
    </submittedName>
</protein>
<sequence length="719" mass="78620">MDLGDGSVRSRSEEEGRVEKATNLVEIGHGMNGSSSVSGVGGSVNDSVELETLEKSADVVENPGINGHCIDANRKIVESVEMNGEIVGIEKAVVTPSRGIGSPEENSKRLEDMGSQSKSKEAEKVENLEVGVQFDETKLDVNGPVNGEVWDLDRNRDLNGKGIEIQRTMETSPMAMESPPGGSGASSTRKGHGLKKWRRIRRNPTKDGGGVADPNRILKRVLSNAEPEKARLVENKQKSEGSCSSVSVNSAMKNLGFSQLPVGLSDTEFKLDVETAFAIGADSDNSEDHSSKCSTAASAPRSRLEGPVAAGFTKDKSKVKNASGRSSGNAVHRAQQGKAKVEATKKPRGERIKVEKENSYSSVESDLRSSNAVFIEVGALSRVTETRQREGFSNYDGENSEEVGIDYYKQNGEEIEVVSRDVLGCVLGVKKNEESKNHRPHMDHDPLAESIILLQAAQEALKKEIQMFGEIGIEPVLLPDSPSCGVSSSAQVPTEEMEENNSVPTKAQLVKLSQKVSLLEHELEEASANLKAKESKALELVSLLNTTQSPKEGMEEYLASLQNLHKEMDIELEGLFKNKMEAEVEYLMMVRNTHGFRITAEDQRTLVEQQKSLAENQAQFAVKLGDAEDKVAMLRRRVEELEAYRRELLETKDVLKVKNDVCAHASVANINLYMCPANSSAASSTWRWVMNGLDLVLVAMLVIAVGPTWGWHDRRMEMS</sequence>
<feature type="region of interest" description="Disordered" evidence="2">
    <location>
        <begin position="1"/>
        <end position="43"/>
    </location>
</feature>
<feature type="compositionally biased region" description="Basic and acidic residues" evidence="2">
    <location>
        <begin position="105"/>
        <end position="124"/>
    </location>
</feature>
<feature type="compositionally biased region" description="Basic and acidic residues" evidence="2">
    <location>
        <begin position="8"/>
        <end position="20"/>
    </location>
</feature>
<comment type="caution">
    <text evidence="3">The sequence shown here is derived from an EMBL/GenBank/DDBJ whole genome shotgun (WGS) entry which is preliminary data.</text>
</comment>
<organism evidence="3 4">
    <name type="scientific">Cinnamomum micranthum f. kanehirae</name>
    <dbReference type="NCBI Taxonomy" id="337451"/>
    <lineage>
        <taxon>Eukaryota</taxon>
        <taxon>Viridiplantae</taxon>
        <taxon>Streptophyta</taxon>
        <taxon>Embryophyta</taxon>
        <taxon>Tracheophyta</taxon>
        <taxon>Spermatophyta</taxon>
        <taxon>Magnoliopsida</taxon>
        <taxon>Magnoliidae</taxon>
        <taxon>Laurales</taxon>
        <taxon>Lauraceae</taxon>
        <taxon>Cinnamomum</taxon>
    </lineage>
</organism>
<keyword evidence="1" id="KW-0175">Coiled coil</keyword>
<evidence type="ECO:0000256" key="2">
    <source>
        <dbReference type="SAM" id="MobiDB-lite"/>
    </source>
</evidence>
<dbReference type="Proteomes" id="UP000283530">
    <property type="component" value="Unassembled WGS sequence"/>
</dbReference>
<evidence type="ECO:0000256" key="1">
    <source>
        <dbReference type="SAM" id="Coils"/>
    </source>
</evidence>
<feature type="coiled-coil region" evidence="1">
    <location>
        <begin position="624"/>
        <end position="658"/>
    </location>
</feature>
<evidence type="ECO:0000313" key="3">
    <source>
        <dbReference type="EMBL" id="RWR76967.1"/>
    </source>
</evidence>
<feature type="coiled-coil region" evidence="1">
    <location>
        <begin position="509"/>
        <end position="536"/>
    </location>
</feature>
<feature type="region of interest" description="Disordered" evidence="2">
    <location>
        <begin position="282"/>
        <end position="347"/>
    </location>
</feature>
<dbReference type="OrthoDB" id="680851at2759"/>
<gene>
    <name evidence="3" type="ORF">CKAN_00543400</name>
</gene>
<dbReference type="AlphaFoldDB" id="A0A443NEM7"/>
<name>A0A443NEM7_9MAGN</name>
<feature type="compositionally biased region" description="Low complexity" evidence="2">
    <location>
        <begin position="32"/>
        <end position="43"/>
    </location>
</feature>
<dbReference type="PANTHER" id="PTHR34562:SF8">
    <property type="entry name" value="WPP DOMAIN-INTERACTING PROTEIN 1"/>
    <property type="match status" value="1"/>
</dbReference>